<feature type="non-terminal residue" evidence="3">
    <location>
        <position position="190"/>
    </location>
</feature>
<dbReference type="GO" id="GO:0000055">
    <property type="term" value="P:ribosomal large subunit export from nucleus"/>
    <property type="evidence" value="ECO:0007669"/>
    <property type="project" value="TreeGrafter"/>
</dbReference>
<comment type="caution">
    <text evidence="3">The sequence shown here is derived from an EMBL/GenBank/DDBJ whole genome shotgun (WGS) entry which is preliminary data.</text>
</comment>
<reference evidence="3 4" key="1">
    <citation type="journal article" date="2014" name="Am. J. Bot.">
        <title>Genome assembly and annotation for red clover (Trifolium pratense; Fabaceae).</title>
        <authorList>
            <person name="Istvanek J."/>
            <person name="Jaros M."/>
            <person name="Krenek A."/>
            <person name="Repkova J."/>
        </authorList>
    </citation>
    <scope>NUCLEOTIDE SEQUENCE [LARGE SCALE GENOMIC DNA]</scope>
    <source>
        <strain evidence="4">cv. Tatra</strain>
        <tissue evidence="3">Young leaves</tissue>
    </source>
</reference>
<proteinExistence type="predicted"/>
<sequence>MSIDGSFSVHLSLRRLLDRCPKLQSGNLVTEEEVVNALLGVFLNPSYTIPLMGCFRAIARNFVDKAVAMLRLVPNLRSNTVDDAMEVDSDIVLDDVANFVDHYVGRGLDLHEHVCLAFCRAVEMSSFSLSSVLSYFKFAPAPFERFSGNEVMVEPHVLRVARISYRFLLLKPEIFSKLWDWSCFLELQPC</sequence>
<dbReference type="GO" id="GO:0005524">
    <property type="term" value="F:ATP binding"/>
    <property type="evidence" value="ECO:0007669"/>
    <property type="project" value="UniProtKB-KW"/>
</dbReference>
<gene>
    <name evidence="3" type="primary">midasin</name>
    <name evidence="3" type="ORF">L195_g012274</name>
</gene>
<dbReference type="GO" id="GO:0000027">
    <property type="term" value="P:ribosomal large subunit assembly"/>
    <property type="evidence" value="ECO:0007669"/>
    <property type="project" value="TreeGrafter"/>
</dbReference>
<organism evidence="3 4">
    <name type="scientific">Trifolium pratense</name>
    <name type="common">Red clover</name>
    <dbReference type="NCBI Taxonomy" id="57577"/>
    <lineage>
        <taxon>Eukaryota</taxon>
        <taxon>Viridiplantae</taxon>
        <taxon>Streptophyta</taxon>
        <taxon>Embryophyta</taxon>
        <taxon>Tracheophyta</taxon>
        <taxon>Spermatophyta</taxon>
        <taxon>Magnoliopsida</taxon>
        <taxon>eudicotyledons</taxon>
        <taxon>Gunneridae</taxon>
        <taxon>Pentapetalae</taxon>
        <taxon>rosids</taxon>
        <taxon>fabids</taxon>
        <taxon>Fabales</taxon>
        <taxon>Fabaceae</taxon>
        <taxon>Papilionoideae</taxon>
        <taxon>50 kb inversion clade</taxon>
        <taxon>NPAAA clade</taxon>
        <taxon>Hologalegina</taxon>
        <taxon>IRL clade</taxon>
        <taxon>Trifolieae</taxon>
        <taxon>Trifolium</taxon>
    </lineage>
</organism>
<evidence type="ECO:0000313" key="3">
    <source>
        <dbReference type="EMBL" id="PNY15575.1"/>
    </source>
</evidence>
<dbReference type="PANTHER" id="PTHR48103">
    <property type="entry name" value="MIDASIN-RELATED"/>
    <property type="match status" value="1"/>
</dbReference>
<dbReference type="AlphaFoldDB" id="A0A2K3PJY7"/>
<keyword evidence="2" id="KW-0067">ATP-binding</keyword>
<dbReference type="EMBL" id="ASHM01007786">
    <property type="protein sequence ID" value="PNY15575.1"/>
    <property type="molecule type" value="Genomic_DNA"/>
</dbReference>
<protein>
    <submittedName>
        <fullName evidence="3">Midasin</fullName>
    </submittedName>
</protein>
<dbReference type="PANTHER" id="PTHR48103:SF2">
    <property type="entry name" value="MIDASIN"/>
    <property type="match status" value="1"/>
</dbReference>
<name>A0A2K3PJY7_TRIPR</name>
<accession>A0A2K3PJY7</accession>
<keyword evidence="1" id="KW-0547">Nucleotide-binding</keyword>
<evidence type="ECO:0000256" key="2">
    <source>
        <dbReference type="ARBA" id="ARBA00022840"/>
    </source>
</evidence>
<evidence type="ECO:0000256" key="1">
    <source>
        <dbReference type="ARBA" id="ARBA00022741"/>
    </source>
</evidence>
<dbReference type="STRING" id="57577.A0A2K3PJY7"/>
<dbReference type="GO" id="GO:0005634">
    <property type="term" value="C:nucleus"/>
    <property type="evidence" value="ECO:0007669"/>
    <property type="project" value="TreeGrafter"/>
</dbReference>
<reference evidence="3 4" key="2">
    <citation type="journal article" date="2017" name="Front. Plant Sci.">
        <title>Gene Classification and Mining of Molecular Markers Useful in Red Clover (Trifolium pratense) Breeding.</title>
        <authorList>
            <person name="Istvanek J."/>
            <person name="Dluhosova J."/>
            <person name="Dluhos P."/>
            <person name="Patkova L."/>
            <person name="Nedelnik J."/>
            <person name="Repkova J."/>
        </authorList>
    </citation>
    <scope>NUCLEOTIDE SEQUENCE [LARGE SCALE GENOMIC DNA]</scope>
    <source>
        <strain evidence="4">cv. Tatra</strain>
        <tissue evidence="3">Young leaves</tissue>
    </source>
</reference>
<evidence type="ECO:0000313" key="4">
    <source>
        <dbReference type="Proteomes" id="UP000236291"/>
    </source>
</evidence>
<dbReference type="GO" id="GO:0030687">
    <property type="term" value="C:preribosome, large subunit precursor"/>
    <property type="evidence" value="ECO:0007669"/>
    <property type="project" value="TreeGrafter"/>
</dbReference>
<dbReference type="ExpressionAtlas" id="A0A2K3PJY7">
    <property type="expression patterns" value="baseline"/>
</dbReference>
<dbReference type="Proteomes" id="UP000236291">
    <property type="component" value="Unassembled WGS sequence"/>
</dbReference>